<keyword evidence="2" id="KW-0645">Protease</keyword>
<dbReference type="GO" id="GO:0008047">
    <property type="term" value="F:enzyme activator activity"/>
    <property type="evidence" value="ECO:0007669"/>
    <property type="project" value="InterPro"/>
</dbReference>
<dbReference type="Pfam" id="PF01750">
    <property type="entry name" value="HycI"/>
    <property type="match status" value="1"/>
</dbReference>
<dbReference type="InterPro" id="IPR023430">
    <property type="entry name" value="Pept_HybD-like_dom_sf"/>
</dbReference>
<dbReference type="GO" id="GO:0016485">
    <property type="term" value="P:protein processing"/>
    <property type="evidence" value="ECO:0007669"/>
    <property type="project" value="TreeGrafter"/>
</dbReference>
<evidence type="ECO:0000256" key="2">
    <source>
        <dbReference type="ARBA" id="ARBA00022670"/>
    </source>
</evidence>
<dbReference type="NCBIfam" id="TIGR00072">
    <property type="entry name" value="hydrog_prot"/>
    <property type="match status" value="1"/>
</dbReference>
<keyword evidence="4" id="KW-0378">Hydrolase</keyword>
<dbReference type="OrthoDB" id="3828930at2"/>
<protein>
    <submittedName>
        <fullName evidence="5">Hydrogenase 2 maturation endopeptidase</fullName>
    </submittedName>
</protein>
<gene>
    <name evidence="5" type="primary">hybD</name>
    <name evidence="5" type="ORF">C1J00_44195</name>
</gene>
<evidence type="ECO:0000256" key="1">
    <source>
        <dbReference type="ARBA" id="ARBA00006814"/>
    </source>
</evidence>
<organism evidence="5 6">
    <name type="scientific">Streptomyces cahuitamycinicus</name>
    <dbReference type="NCBI Taxonomy" id="2070367"/>
    <lineage>
        <taxon>Bacteria</taxon>
        <taxon>Bacillati</taxon>
        <taxon>Actinomycetota</taxon>
        <taxon>Actinomycetes</taxon>
        <taxon>Kitasatosporales</taxon>
        <taxon>Streptomycetaceae</taxon>
        <taxon>Streptomyces</taxon>
    </lineage>
</organism>
<name>A0A2N8TAI9_9ACTN</name>
<dbReference type="AlphaFoldDB" id="A0A2N8TAI9"/>
<dbReference type="SUPFAM" id="SSF53163">
    <property type="entry name" value="HybD-like"/>
    <property type="match status" value="1"/>
</dbReference>
<dbReference type="PRINTS" id="PR00446">
    <property type="entry name" value="HYDRGNUPTAKE"/>
</dbReference>
<evidence type="ECO:0000256" key="4">
    <source>
        <dbReference type="ARBA" id="ARBA00022801"/>
    </source>
</evidence>
<evidence type="ECO:0000313" key="5">
    <source>
        <dbReference type="EMBL" id="PNG16048.1"/>
    </source>
</evidence>
<dbReference type="GO" id="GO:0004190">
    <property type="term" value="F:aspartic-type endopeptidase activity"/>
    <property type="evidence" value="ECO:0007669"/>
    <property type="project" value="UniProtKB-KW"/>
</dbReference>
<dbReference type="EMBL" id="POUC01000984">
    <property type="protein sequence ID" value="PNG16048.1"/>
    <property type="molecule type" value="Genomic_DNA"/>
</dbReference>
<dbReference type="Gene3D" id="3.40.50.1450">
    <property type="entry name" value="HybD-like"/>
    <property type="match status" value="1"/>
</dbReference>
<comment type="caution">
    <text evidence="5">The sequence shown here is derived from an EMBL/GenBank/DDBJ whole genome shotgun (WGS) entry which is preliminary data.</text>
</comment>
<evidence type="ECO:0000313" key="6">
    <source>
        <dbReference type="Proteomes" id="UP000235943"/>
    </source>
</evidence>
<feature type="non-terminal residue" evidence="5">
    <location>
        <position position="94"/>
    </location>
</feature>
<dbReference type="PANTHER" id="PTHR30302:SF1">
    <property type="entry name" value="HYDROGENASE 2 MATURATION PROTEASE"/>
    <property type="match status" value="1"/>
</dbReference>
<dbReference type="InterPro" id="IPR000671">
    <property type="entry name" value="Peptidase_A31"/>
</dbReference>
<accession>A0A2N8TAI9</accession>
<comment type="similarity">
    <text evidence="1">Belongs to the peptidase A31 family.</text>
</comment>
<keyword evidence="6" id="KW-1185">Reference proteome</keyword>
<evidence type="ECO:0000256" key="3">
    <source>
        <dbReference type="ARBA" id="ARBA00022750"/>
    </source>
</evidence>
<dbReference type="PANTHER" id="PTHR30302">
    <property type="entry name" value="HYDROGENASE 1 MATURATION PROTEASE"/>
    <property type="match status" value="1"/>
</dbReference>
<sequence>MRILVLGVGNILLTDEAIGVRIVEALEQRYILPDYVEILDGGTAGMELLGDMANRDHLIIADAIVSKKNTPGTMMILRDEEVPALFTNKISPHQ</sequence>
<keyword evidence="3" id="KW-0064">Aspartyl protease</keyword>
<reference evidence="5 6" key="1">
    <citation type="submission" date="2018-01" db="EMBL/GenBank/DDBJ databases">
        <title>Draft genome sequence of Streptomyces sp. 13K301.</title>
        <authorList>
            <person name="Sahin N."/>
            <person name="Saygin H."/>
            <person name="Ay H."/>
        </authorList>
    </citation>
    <scope>NUCLEOTIDE SEQUENCE [LARGE SCALE GENOMIC DNA]</scope>
    <source>
        <strain evidence="5 6">13K301</strain>
    </source>
</reference>
<proteinExistence type="inferred from homology"/>
<dbReference type="Proteomes" id="UP000235943">
    <property type="component" value="Unassembled WGS sequence"/>
</dbReference>